<sequence length="272" mass="32209">MFAISSVKLFQQFSSNAHLIKTNVRPNQNLLVHVRSLNTRSSSKLWNNSRILLQGLLFEGRSAVSYQRNLQNLKQSIHKHYMLMLKHCCKQIEFIFAHRLRRCQQIMLLYSKWWDELRLKHLIENMKRQIPHRNKLMLSYGVVSCLNIKSNENVDYSLIKDTEFSRYSDEINRVYFLKGIAPKPVESIKNVKCISPAKKRKTSPCKCSRCRHGTSVEGWVEIYNKDNLTFWKKEHLDHKGKGLYCYKDFSFFQCMATSQTLLLKISFRFKSM</sequence>
<protein>
    <submittedName>
        <fullName evidence="1">Uncharacterized protein</fullName>
    </submittedName>
</protein>
<name>A0A8D8ZT98_9HEMI</name>
<dbReference type="AlphaFoldDB" id="A0A8D8ZT98"/>
<dbReference type="EMBL" id="HBUF01536518">
    <property type="protein sequence ID" value="CAG6753499.1"/>
    <property type="molecule type" value="Transcribed_RNA"/>
</dbReference>
<evidence type="ECO:0000313" key="1">
    <source>
        <dbReference type="EMBL" id="CAG6753499.1"/>
    </source>
</evidence>
<accession>A0A8D8ZT98</accession>
<proteinExistence type="predicted"/>
<organism evidence="1">
    <name type="scientific">Cacopsylla melanoneura</name>
    <dbReference type="NCBI Taxonomy" id="428564"/>
    <lineage>
        <taxon>Eukaryota</taxon>
        <taxon>Metazoa</taxon>
        <taxon>Ecdysozoa</taxon>
        <taxon>Arthropoda</taxon>
        <taxon>Hexapoda</taxon>
        <taxon>Insecta</taxon>
        <taxon>Pterygota</taxon>
        <taxon>Neoptera</taxon>
        <taxon>Paraneoptera</taxon>
        <taxon>Hemiptera</taxon>
        <taxon>Sternorrhyncha</taxon>
        <taxon>Psylloidea</taxon>
        <taxon>Psyllidae</taxon>
        <taxon>Psyllinae</taxon>
        <taxon>Cacopsylla</taxon>
    </lineage>
</organism>
<reference evidence="1" key="1">
    <citation type="submission" date="2021-05" db="EMBL/GenBank/DDBJ databases">
        <authorList>
            <person name="Alioto T."/>
            <person name="Alioto T."/>
            <person name="Gomez Garrido J."/>
        </authorList>
    </citation>
    <scope>NUCLEOTIDE SEQUENCE</scope>
</reference>